<dbReference type="GO" id="GO:0017089">
    <property type="term" value="F:glycolipid transfer activity"/>
    <property type="evidence" value="ECO:0007669"/>
    <property type="project" value="TreeGrafter"/>
</dbReference>
<keyword evidence="2" id="KW-0732">Signal</keyword>
<proteinExistence type="predicted"/>
<evidence type="ECO:0000313" key="5">
    <source>
        <dbReference type="EMBL" id="MCF0265145.1"/>
    </source>
</evidence>
<dbReference type="InterPro" id="IPR005653">
    <property type="entry name" value="OstA-like_N"/>
</dbReference>
<feature type="domain" description="Organic solvent tolerance-like N-terminal" evidence="4">
    <location>
        <begin position="36"/>
        <end position="142"/>
    </location>
</feature>
<dbReference type="EMBL" id="JAHWXT010000004">
    <property type="protein sequence ID" value="MCF0265145.1"/>
    <property type="molecule type" value="Genomic_DNA"/>
</dbReference>
<sequence length="171" mass="18890">MKKTLFIILLSLIPIASRAQFDPDFSKPLELSGDFLSFNLNAREGVYQGNFIAKQGSMSIEGNEIELKQKKNKQLDRIIALGHPVEFKKKNYQTGELINGSAEKITYDANRLLVTLEGNAEISSDSGKSFKSAKITYGLTSGEIKAVGNGQRRVQIIIPPNSTKESMPLIK</sequence>
<reference evidence="5" key="1">
    <citation type="submission" date="2021-07" db="EMBL/GenBank/DDBJ databases">
        <authorList>
            <person name="Fernandez M."/>
            <person name="Pereira P."/>
            <person name="Torres Tejerizo G.A."/>
            <person name="Gonzalez P."/>
            <person name="Agostini E."/>
        </authorList>
    </citation>
    <scope>NUCLEOTIDE SEQUENCE</scope>
    <source>
        <strain evidence="5">SFC 500-1A</strain>
    </source>
</reference>
<accession>A0A077KZR4</accession>
<dbReference type="NCBIfam" id="TIGR03002">
    <property type="entry name" value="outer_YhbN_LptA"/>
    <property type="match status" value="1"/>
</dbReference>
<evidence type="ECO:0000259" key="4">
    <source>
        <dbReference type="Pfam" id="PF03968"/>
    </source>
</evidence>
<comment type="caution">
    <text evidence="5">The sequence shown here is derived from an EMBL/GenBank/DDBJ whole genome shotgun (WGS) entry which is preliminary data.</text>
</comment>
<dbReference type="GO" id="GO:0030288">
    <property type="term" value="C:outer membrane-bounded periplasmic space"/>
    <property type="evidence" value="ECO:0007669"/>
    <property type="project" value="TreeGrafter"/>
</dbReference>
<dbReference type="Pfam" id="PF03968">
    <property type="entry name" value="LptD_N"/>
    <property type="match status" value="1"/>
</dbReference>
<dbReference type="InterPro" id="IPR052037">
    <property type="entry name" value="LPS_export_LptA"/>
</dbReference>
<dbReference type="RefSeq" id="WP_096734069.1">
    <property type="nucleotide sequence ID" value="NZ_AP014630.1"/>
</dbReference>
<dbReference type="PANTHER" id="PTHR36504:SF1">
    <property type="entry name" value="LIPOPOLYSACCHARIDE EXPORT SYSTEM PROTEIN LPTA"/>
    <property type="match status" value="1"/>
</dbReference>
<dbReference type="GO" id="GO:0015920">
    <property type="term" value="P:lipopolysaccharide transport"/>
    <property type="evidence" value="ECO:0007669"/>
    <property type="project" value="InterPro"/>
</dbReference>
<dbReference type="GO" id="GO:0009279">
    <property type="term" value="C:cell outer membrane"/>
    <property type="evidence" value="ECO:0007669"/>
    <property type="project" value="TreeGrafter"/>
</dbReference>
<gene>
    <name evidence="5" type="primary">lptA</name>
    <name evidence="5" type="ORF">KW868_11850</name>
</gene>
<dbReference type="STRING" id="106649.GCA_000829655_02215"/>
<name>A0A077KZR4_ACIGI</name>
<dbReference type="Proteomes" id="UP000887320">
    <property type="component" value="Unassembled WGS sequence"/>
</dbReference>
<dbReference type="PANTHER" id="PTHR36504">
    <property type="entry name" value="LIPOPOLYSACCHARIDE EXPORT SYSTEM PROTEIN LPTA"/>
    <property type="match status" value="1"/>
</dbReference>
<keyword evidence="3" id="KW-0574">Periplasm</keyword>
<dbReference type="KEGG" id="agu:AS4_20820"/>
<protein>
    <submittedName>
        <fullName evidence="5">Lipopolysaccharide transport periplasmic protein LptA</fullName>
    </submittedName>
</protein>
<organism evidence="5 6">
    <name type="scientific">Acinetobacter guillouiae</name>
    <name type="common">Acinetobacter genomosp. 11</name>
    <dbReference type="NCBI Taxonomy" id="106649"/>
    <lineage>
        <taxon>Bacteria</taxon>
        <taxon>Pseudomonadati</taxon>
        <taxon>Pseudomonadota</taxon>
        <taxon>Gammaproteobacteria</taxon>
        <taxon>Moraxellales</taxon>
        <taxon>Moraxellaceae</taxon>
        <taxon>Acinetobacter</taxon>
    </lineage>
</organism>
<dbReference type="AlphaFoldDB" id="A0A077KZR4"/>
<evidence type="ECO:0000256" key="3">
    <source>
        <dbReference type="ARBA" id="ARBA00022764"/>
    </source>
</evidence>
<evidence type="ECO:0000256" key="2">
    <source>
        <dbReference type="ARBA" id="ARBA00022729"/>
    </source>
</evidence>
<keyword evidence="1" id="KW-0813">Transport</keyword>
<dbReference type="InterPro" id="IPR014340">
    <property type="entry name" value="LptA"/>
</dbReference>
<dbReference type="GeneID" id="67744151"/>
<evidence type="ECO:0000256" key="1">
    <source>
        <dbReference type="ARBA" id="ARBA00022448"/>
    </source>
</evidence>
<dbReference type="GO" id="GO:0001530">
    <property type="term" value="F:lipopolysaccharide binding"/>
    <property type="evidence" value="ECO:0007669"/>
    <property type="project" value="InterPro"/>
</dbReference>
<evidence type="ECO:0000313" key="6">
    <source>
        <dbReference type="Proteomes" id="UP000887320"/>
    </source>
</evidence>
<dbReference type="Gene3D" id="2.60.450.10">
    <property type="entry name" value="Lipopolysaccharide (LPS) transport protein A like domain"/>
    <property type="match status" value="1"/>
</dbReference>